<proteinExistence type="predicted"/>
<gene>
    <name evidence="1" type="ORF">LCGC14_1518430</name>
</gene>
<dbReference type="AlphaFoldDB" id="A0A0F9LF23"/>
<name>A0A0F9LF23_9ZZZZ</name>
<dbReference type="EMBL" id="LAZR01011233">
    <property type="protein sequence ID" value="KKM62760.1"/>
    <property type="molecule type" value="Genomic_DNA"/>
</dbReference>
<evidence type="ECO:0000313" key="1">
    <source>
        <dbReference type="EMBL" id="KKM62760.1"/>
    </source>
</evidence>
<sequence>MKVRSGFVSNSSSSSFIIIGKRLKWEEVKEQYKELITKKQLYLYSYANQKLIEGHDYFPITKKMIRLLVKYGFKEDITFLQVYKQIGFEEKITITGSKIPEPFSIIQIHESYDSNTDKIINFTNLYVNVNIVDDIPEEIKKKVAKADSLMKQSNKLDQEVGAAGFGRSFVMGKRTIINFNKLNTKESETENEN</sequence>
<reference evidence="1" key="1">
    <citation type="journal article" date="2015" name="Nature">
        <title>Complex archaea that bridge the gap between prokaryotes and eukaryotes.</title>
        <authorList>
            <person name="Spang A."/>
            <person name="Saw J.H."/>
            <person name="Jorgensen S.L."/>
            <person name="Zaremba-Niedzwiedzka K."/>
            <person name="Martijn J."/>
            <person name="Lind A.E."/>
            <person name="van Eijk R."/>
            <person name="Schleper C."/>
            <person name="Guy L."/>
            <person name="Ettema T.J."/>
        </authorList>
    </citation>
    <scope>NUCLEOTIDE SEQUENCE</scope>
</reference>
<organism evidence="1">
    <name type="scientific">marine sediment metagenome</name>
    <dbReference type="NCBI Taxonomy" id="412755"/>
    <lineage>
        <taxon>unclassified sequences</taxon>
        <taxon>metagenomes</taxon>
        <taxon>ecological metagenomes</taxon>
    </lineage>
</organism>
<protein>
    <submittedName>
        <fullName evidence="1">Uncharacterized protein</fullName>
    </submittedName>
</protein>
<accession>A0A0F9LF23</accession>
<comment type="caution">
    <text evidence="1">The sequence shown here is derived from an EMBL/GenBank/DDBJ whole genome shotgun (WGS) entry which is preliminary data.</text>
</comment>